<proteinExistence type="predicted"/>
<dbReference type="AlphaFoldDB" id="A0A1D8GCW4"/>
<dbReference type="Proteomes" id="UP000095743">
    <property type="component" value="Chromosome"/>
</dbReference>
<organism evidence="1 2">
    <name type="scientific">Geosporobacter ferrireducens</name>
    <dbReference type="NCBI Taxonomy" id="1424294"/>
    <lineage>
        <taxon>Bacteria</taxon>
        <taxon>Bacillati</taxon>
        <taxon>Bacillota</taxon>
        <taxon>Clostridia</taxon>
        <taxon>Peptostreptococcales</taxon>
        <taxon>Thermotaleaceae</taxon>
        <taxon>Geosporobacter</taxon>
    </lineage>
</organism>
<evidence type="ECO:0000313" key="2">
    <source>
        <dbReference type="Proteomes" id="UP000095743"/>
    </source>
</evidence>
<dbReference type="KEGG" id="gfe:Gferi_03610"/>
<gene>
    <name evidence="1" type="ORF">Gferi_03610</name>
</gene>
<protein>
    <submittedName>
        <fullName evidence="1">Uncharacterized protein</fullName>
    </submittedName>
</protein>
<reference evidence="1 2" key="1">
    <citation type="submission" date="2016-09" db="EMBL/GenBank/DDBJ databases">
        <title>Genomic analysis reveals versatility of anaerobic energy metabolism of Geosporobacter ferrireducens IRF9 of phylum Firmicutes.</title>
        <authorList>
            <person name="Kim S.-J."/>
        </authorList>
    </citation>
    <scope>NUCLEOTIDE SEQUENCE [LARGE SCALE GENOMIC DNA]</scope>
    <source>
        <strain evidence="1 2">IRF9</strain>
    </source>
</reference>
<accession>A0A1D8GCW4</accession>
<dbReference type="RefSeq" id="WP_069974313.1">
    <property type="nucleotide sequence ID" value="NZ_CP017269.1"/>
</dbReference>
<dbReference type="EMBL" id="CP017269">
    <property type="protein sequence ID" value="AOT68743.1"/>
    <property type="molecule type" value="Genomic_DNA"/>
</dbReference>
<dbReference type="OrthoDB" id="1913115at2"/>
<name>A0A1D8GCW4_9FIRM</name>
<evidence type="ECO:0000313" key="1">
    <source>
        <dbReference type="EMBL" id="AOT68743.1"/>
    </source>
</evidence>
<sequence>MEKDMILDMMLTERWSNNACRGYVIWAMENCGFKPDDIQRVVMELYEVFDFKSIEEADEHYRNSPY</sequence>
<keyword evidence="2" id="KW-1185">Reference proteome</keyword>